<dbReference type="Gene3D" id="3.90.1150.220">
    <property type="match status" value="1"/>
</dbReference>
<dbReference type="EMBL" id="DS995702">
    <property type="protein sequence ID" value="EEQ29941.1"/>
    <property type="molecule type" value="Genomic_DNA"/>
</dbReference>
<reference evidence="20" key="1">
    <citation type="journal article" date="2012" name="MBio">
        <title>Comparative genome analysis of Trichophyton rubrum and related dermatophytes reveals candidate genes involved in infection.</title>
        <authorList>
            <person name="Martinez D.A."/>
            <person name="Oliver B.G."/>
            <person name="Graeser Y."/>
            <person name="Goldberg J.M."/>
            <person name="Li W."/>
            <person name="Martinez-Rossi N.M."/>
            <person name="Monod M."/>
            <person name="Shelest E."/>
            <person name="Barton R.C."/>
            <person name="Birch E."/>
            <person name="Brakhage A.A."/>
            <person name="Chen Z."/>
            <person name="Gurr S.J."/>
            <person name="Heiman D."/>
            <person name="Heitman J."/>
            <person name="Kosti I."/>
            <person name="Rossi A."/>
            <person name="Saif S."/>
            <person name="Samalova M."/>
            <person name="Saunders C.W."/>
            <person name="Shea T."/>
            <person name="Summerbell R.C."/>
            <person name="Xu J."/>
            <person name="Young S."/>
            <person name="Zeng Q."/>
            <person name="Birren B.W."/>
            <person name="Cuomo C.A."/>
            <person name="White T.C."/>
        </authorList>
    </citation>
    <scope>NUCLEOTIDE SEQUENCE [LARGE SCALE GENOMIC DNA]</scope>
    <source>
        <strain evidence="20">ATCC MYA-4605 / CBS 113480</strain>
    </source>
</reference>
<evidence type="ECO:0000256" key="6">
    <source>
        <dbReference type="ARBA" id="ARBA00022679"/>
    </source>
</evidence>
<dbReference type="Gene3D" id="3.30.40.10">
    <property type="entry name" value="Zinc/RING finger domain, C3HC4 (zinc finger)"/>
    <property type="match status" value="1"/>
</dbReference>
<keyword evidence="12 16" id="KW-0233">DNA recombination</keyword>
<dbReference type="OMA" id="WPGDKFV"/>
<evidence type="ECO:0000256" key="3">
    <source>
        <dbReference type="ARBA" id="ARBA00010258"/>
    </source>
</evidence>
<evidence type="ECO:0000256" key="7">
    <source>
        <dbReference type="ARBA" id="ARBA00022723"/>
    </source>
</evidence>
<dbReference type="GeneID" id="9223038"/>
<organism evidence="19 20">
    <name type="scientific">Arthroderma otae (strain ATCC MYA-4605 / CBS 113480)</name>
    <name type="common">Microsporum canis</name>
    <dbReference type="NCBI Taxonomy" id="554155"/>
    <lineage>
        <taxon>Eukaryota</taxon>
        <taxon>Fungi</taxon>
        <taxon>Dikarya</taxon>
        <taxon>Ascomycota</taxon>
        <taxon>Pezizomycotina</taxon>
        <taxon>Eurotiomycetes</taxon>
        <taxon>Eurotiomycetidae</taxon>
        <taxon>Onygenales</taxon>
        <taxon>Arthrodermataceae</taxon>
        <taxon>Microsporum</taxon>
    </lineage>
</organism>
<sequence>MSGPGDGYNDSHRAFLQAFMSRSTMTLEEAKPVLAAIFTVSEGREVLPGDITQTDLNTYIAATNTAISAFDLEIRSTAHQTQQTRVYALINTTSDPLMQLATTYTADEIAYVKRLLNAMFESNNTSRCEAMVVSSIEAVRLARTVTSSNANRRQSEATSQGGVAQPLSMKDAEDMLRRLVAEGWLERSRQSYYSLSPRALMELRGWLVETYNDEDDINEGTPRNDKIKMCFACKEIITVGQRCPNRQCSGRLHQNCIRNFFRLQQAEVCPVCKTSWTGDCFVGERAITSQQPQGRSRPSAARAAEDED</sequence>
<dbReference type="CDD" id="cd16493">
    <property type="entry name" value="RING-CH-C4HC3_NSE1"/>
    <property type="match status" value="1"/>
</dbReference>
<dbReference type="PANTHER" id="PTHR20973:SF0">
    <property type="entry name" value="NON-STRUCTURAL MAINTENANCE OF CHROMOSOMES ELEMENT 1 HOMOLOG"/>
    <property type="match status" value="1"/>
</dbReference>
<dbReference type="VEuPathDB" id="FungiDB:MCYG_02760"/>
<comment type="catalytic activity">
    <reaction evidence="1 16">
        <text>S-ubiquitinyl-[E2 ubiquitin-conjugating enzyme]-L-cysteine + [acceptor protein]-L-lysine = [E2 ubiquitin-conjugating enzyme]-L-cysteine + N(6)-ubiquitinyl-[acceptor protein]-L-lysine.</text>
        <dbReference type="EC" id="2.3.2.27"/>
    </reaction>
</comment>
<feature type="region of interest" description="Disordered" evidence="17">
    <location>
        <begin position="288"/>
        <end position="308"/>
    </location>
</feature>
<evidence type="ECO:0000256" key="8">
    <source>
        <dbReference type="ARBA" id="ARBA00022763"/>
    </source>
</evidence>
<dbReference type="InterPro" id="IPR036388">
    <property type="entry name" value="WH-like_DNA-bd_sf"/>
</dbReference>
<keyword evidence="20" id="KW-1185">Reference proteome</keyword>
<dbReference type="STRING" id="554155.C5FGQ6"/>
<dbReference type="GO" id="GO:0000724">
    <property type="term" value="P:double-strand break repair via homologous recombination"/>
    <property type="evidence" value="ECO:0007669"/>
    <property type="project" value="TreeGrafter"/>
</dbReference>
<dbReference type="Proteomes" id="UP000002035">
    <property type="component" value="Unassembled WGS sequence"/>
</dbReference>
<evidence type="ECO:0000256" key="4">
    <source>
        <dbReference type="ARBA" id="ARBA00012483"/>
    </source>
</evidence>
<dbReference type="GO" id="GO:0030915">
    <property type="term" value="C:Smc5-Smc6 complex"/>
    <property type="evidence" value="ECO:0007669"/>
    <property type="project" value="UniProtKB-UniRule"/>
</dbReference>
<dbReference type="InterPro" id="IPR014857">
    <property type="entry name" value="Nse1_RING_C4HC3-type"/>
</dbReference>
<evidence type="ECO:0000256" key="10">
    <source>
        <dbReference type="ARBA" id="ARBA00022786"/>
    </source>
</evidence>
<evidence type="ECO:0000256" key="16">
    <source>
        <dbReference type="RuleBase" id="RU368018"/>
    </source>
</evidence>
<evidence type="ECO:0000313" key="20">
    <source>
        <dbReference type="Proteomes" id="UP000002035"/>
    </source>
</evidence>
<dbReference type="Pfam" id="PF08746">
    <property type="entry name" value="zf-RING-like"/>
    <property type="match status" value="1"/>
</dbReference>
<evidence type="ECO:0000256" key="9">
    <source>
        <dbReference type="ARBA" id="ARBA00022771"/>
    </source>
</evidence>
<evidence type="ECO:0000256" key="15">
    <source>
        <dbReference type="PROSITE-ProRule" id="PRU00175"/>
    </source>
</evidence>
<evidence type="ECO:0000313" key="19">
    <source>
        <dbReference type="EMBL" id="EEQ29941.1"/>
    </source>
</evidence>
<keyword evidence="6 16" id="KW-0808">Transferase</keyword>
<gene>
    <name evidence="19" type="ORF">MCYG_02760</name>
</gene>
<dbReference type="GO" id="GO:0005634">
    <property type="term" value="C:nucleus"/>
    <property type="evidence" value="ECO:0007669"/>
    <property type="project" value="UniProtKB-SubCell"/>
</dbReference>
<keyword evidence="9 15" id="KW-0863">Zinc-finger</keyword>
<comment type="similarity">
    <text evidence="3 16">Belongs to the NSE1 family.</text>
</comment>
<evidence type="ECO:0000256" key="2">
    <source>
        <dbReference type="ARBA" id="ARBA00004123"/>
    </source>
</evidence>
<feature type="domain" description="RING-type" evidence="18">
    <location>
        <begin position="230"/>
        <end position="273"/>
    </location>
</feature>
<evidence type="ECO:0000256" key="13">
    <source>
        <dbReference type="ARBA" id="ARBA00023204"/>
    </source>
</evidence>
<evidence type="ECO:0000256" key="11">
    <source>
        <dbReference type="ARBA" id="ARBA00022833"/>
    </source>
</evidence>
<dbReference type="RefSeq" id="XP_002849826.1">
    <property type="nucleotide sequence ID" value="XM_002849780.1"/>
</dbReference>
<dbReference type="OrthoDB" id="185455at2759"/>
<evidence type="ECO:0000256" key="5">
    <source>
        <dbReference type="ARBA" id="ARBA00019422"/>
    </source>
</evidence>
<dbReference type="GO" id="GO:0008270">
    <property type="term" value="F:zinc ion binding"/>
    <property type="evidence" value="ECO:0007669"/>
    <property type="project" value="UniProtKB-KW"/>
</dbReference>
<evidence type="ECO:0000259" key="18">
    <source>
        <dbReference type="PROSITE" id="PS50089"/>
    </source>
</evidence>
<keyword evidence="8 16" id="KW-0227">DNA damage</keyword>
<dbReference type="PROSITE" id="PS50089">
    <property type="entry name" value="ZF_RING_2"/>
    <property type="match status" value="1"/>
</dbReference>
<evidence type="ECO:0000256" key="1">
    <source>
        <dbReference type="ARBA" id="ARBA00000900"/>
    </source>
</evidence>
<keyword evidence="14 16" id="KW-0539">Nucleus</keyword>
<keyword evidence="10 16" id="KW-0833">Ubl conjugation pathway</keyword>
<dbReference type="Gene3D" id="1.10.10.10">
    <property type="entry name" value="Winged helix-like DNA-binding domain superfamily/Winged helix DNA-binding domain"/>
    <property type="match status" value="1"/>
</dbReference>
<name>C5FGQ6_ARTOC</name>
<dbReference type="eggNOG" id="KOG4718">
    <property type="taxonomic scope" value="Eukaryota"/>
</dbReference>
<dbReference type="GO" id="GO:0061630">
    <property type="term" value="F:ubiquitin protein ligase activity"/>
    <property type="evidence" value="ECO:0007669"/>
    <property type="project" value="UniProtKB-EC"/>
</dbReference>
<dbReference type="PANTHER" id="PTHR20973">
    <property type="entry name" value="NON-SMC ELEMENT 1-RELATED"/>
    <property type="match status" value="1"/>
</dbReference>
<proteinExistence type="inferred from homology"/>
<evidence type="ECO:0000256" key="14">
    <source>
        <dbReference type="ARBA" id="ARBA00023242"/>
    </source>
</evidence>
<evidence type="ECO:0000256" key="12">
    <source>
        <dbReference type="ARBA" id="ARBA00023172"/>
    </source>
</evidence>
<dbReference type="InterPro" id="IPR011513">
    <property type="entry name" value="Nse1"/>
</dbReference>
<protein>
    <recommendedName>
        <fullName evidence="5 16">Non-structural maintenance of chromosomes element 1 homolog</fullName>
        <ecNumber evidence="4 16">2.3.2.27</ecNumber>
    </recommendedName>
</protein>
<keyword evidence="7 16" id="KW-0479">Metal-binding</keyword>
<dbReference type="HOGENOM" id="CLU_045153_0_0_1"/>
<comment type="function">
    <text evidence="16">Acts in a DNA repair pathway for removal of UV-induced DNA damage that is distinct from classical nucleotide excision repair and in repair of ionizing radiation damage. Functions in homologous recombination repair of DNA double strand breaks and in recovery of stalled replication forks.</text>
</comment>
<dbReference type="SUPFAM" id="SSF57850">
    <property type="entry name" value="RING/U-box"/>
    <property type="match status" value="1"/>
</dbReference>
<comment type="subunit">
    <text evidence="16">Component of the Smc5-Smc6 complex.</text>
</comment>
<dbReference type="InterPro" id="IPR013083">
    <property type="entry name" value="Znf_RING/FYVE/PHD"/>
</dbReference>
<dbReference type="EC" id="2.3.2.27" evidence="4 16"/>
<dbReference type="Pfam" id="PF07574">
    <property type="entry name" value="SMC_Nse1"/>
    <property type="match status" value="1"/>
</dbReference>
<evidence type="ECO:0000256" key="17">
    <source>
        <dbReference type="SAM" id="MobiDB-lite"/>
    </source>
</evidence>
<accession>C5FGQ6</accession>
<keyword evidence="11 16" id="KW-0862">Zinc</keyword>
<keyword evidence="13 16" id="KW-0234">DNA repair</keyword>
<dbReference type="InterPro" id="IPR001841">
    <property type="entry name" value="Znf_RING"/>
</dbReference>
<comment type="subcellular location">
    <subcellularLocation>
        <location evidence="2 16">Nucleus</location>
    </subcellularLocation>
</comment>
<dbReference type="AlphaFoldDB" id="C5FGQ6"/>